<dbReference type="Pfam" id="PF16930">
    <property type="entry name" value="Porin_5"/>
    <property type="match status" value="1"/>
</dbReference>
<dbReference type="AlphaFoldDB" id="A0A1S1HC56"/>
<name>A0A1S1HC56_9SPHN</name>
<dbReference type="Proteomes" id="UP000179467">
    <property type="component" value="Unassembled WGS sequence"/>
</dbReference>
<feature type="signal peptide" evidence="1">
    <location>
        <begin position="1"/>
        <end position="46"/>
    </location>
</feature>
<proteinExistence type="predicted"/>
<gene>
    <name evidence="2" type="ORF">BHE75_01387</name>
</gene>
<protein>
    <recommendedName>
        <fullName evidence="4">Porin</fullName>
    </recommendedName>
</protein>
<dbReference type="InterPro" id="IPR011250">
    <property type="entry name" value="OMP/PagP_B-barrel"/>
</dbReference>
<comment type="caution">
    <text evidence="2">The sequence shown here is derived from an EMBL/GenBank/DDBJ whole genome shotgun (WGS) entry which is preliminary data.</text>
</comment>
<dbReference type="SUPFAM" id="SSF56925">
    <property type="entry name" value="OMPA-like"/>
    <property type="match status" value="1"/>
</dbReference>
<sequence length="602" mass="65370">MSVQLTDASTPRGKNSMSYNFIRHRLKPALLACAAGTSLMASPAFAQAVDPNRLLEIMVEKGLVSRAEADAMIAEARTAPASPQQVQAPIQGGVSADGTQTIPYVPQVVRDQITEQVRTQLASQAQAEGWSKPGETPEWTRRISLYGDIRARYEGIFMDKSNSDIFPNYGAVNQGDPQNINPRTPGYVPPAFLNTLENRTRFQLRARLGLKAQIADWVSGDIRIATGNDRTPVSTNQTLGAFGGGGYQVWLDRAAIHLTPVKGVGVDFGRFSNPFWTSELLFDQDLNFDGVAVSARGKLGDNLALFGTAGAFPIFNSDLNLGSRNAPVGTGGPYKSQDRYLFAVQGGAEFKPIDQVSLRLAGGYFRFDNVEGKQSAPCYWYELTCSTDATRPAFQQFGNSMFPIRNITPNPADPVGSPENQYFGLASNFEILNIHGALEYRPSERFGVRLEGDYVRNLGWKRALVSTRAINNLGASTTIPDPNDSTKTITVAGPYEGGNSGWHVRLAIGSALDASQGNVTGARAGDWNAWVSYRRLESDAVLDAFTDSDFHIGGTNARGWQVGGNYAVAPNLLFGGRWMSAEEIAGSPFSVDRFFIDLSTQF</sequence>
<evidence type="ECO:0000313" key="2">
    <source>
        <dbReference type="EMBL" id="OHT19402.1"/>
    </source>
</evidence>
<organism evidence="2 3">
    <name type="scientific">Edaphosphingomonas haloaromaticamans</name>
    <dbReference type="NCBI Taxonomy" id="653954"/>
    <lineage>
        <taxon>Bacteria</taxon>
        <taxon>Pseudomonadati</taxon>
        <taxon>Pseudomonadota</taxon>
        <taxon>Alphaproteobacteria</taxon>
        <taxon>Sphingomonadales</taxon>
        <taxon>Rhizorhabdaceae</taxon>
        <taxon>Edaphosphingomonas</taxon>
    </lineage>
</organism>
<evidence type="ECO:0008006" key="4">
    <source>
        <dbReference type="Google" id="ProtNLM"/>
    </source>
</evidence>
<evidence type="ECO:0000256" key="1">
    <source>
        <dbReference type="SAM" id="SignalP"/>
    </source>
</evidence>
<dbReference type="InterPro" id="IPR032638">
    <property type="entry name" value="Porin_5"/>
</dbReference>
<dbReference type="OrthoDB" id="5372286at2"/>
<evidence type="ECO:0000313" key="3">
    <source>
        <dbReference type="Proteomes" id="UP000179467"/>
    </source>
</evidence>
<dbReference type="EMBL" id="MIPT01000001">
    <property type="protein sequence ID" value="OHT19402.1"/>
    <property type="molecule type" value="Genomic_DNA"/>
</dbReference>
<keyword evidence="1" id="KW-0732">Signal</keyword>
<accession>A0A1S1HC56</accession>
<keyword evidence="3" id="KW-1185">Reference proteome</keyword>
<feature type="chain" id="PRO_5012368037" description="Porin" evidence="1">
    <location>
        <begin position="47"/>
        <end position="602"/>
    </location>
</feature>
<reference evidence="2 3" key="1">
    <citation type="submission" date="2016-09" db="EMBL/GenBank/DDBJ databases">
        <title>Metabolic pathway, cell adaptation mechanisms and a novel monoxygenase revealed through proteogenomic-transcription analysis of a Sphingomonas haloaromaticamans strain degrading the fungicide ortho-phenylphenol.</title>
        <authorList>
            <person name="Perruchon C."/>
            <person name="Papadopoulou E.S."/>
            <person name="Rousidou C."/>
            <person name="Vasileiadis S."/>
            <person name="Tanou G."/>
            <person name="Amoutzias G."/>
            <person name="Molassiotis A."/>
            <person name="Karpouzas D.G."/>
        </authorList>
    </citation>
    <scope>NUCLEOTIDE SEQUENCE [LARGE SCALE GENOMIC DNA]</scope>
    <source>
        <strain evidence="2 3">P3</strain>
    </source>
</reference>